<feature type="domain" description="Insecticide toxin TcdB middle/C-terminal" evidence="5">
    <location>
        <begin position="865"/>
        <end position="1008"/>
    </location>
</feature>
<evidence type="ECO:0008006" key="8">
    <source>
        <dbReference type="Google" id="ProtNLM"/>
    </source>
</evidence>
<dbReference type="GO" id="GO:0005737">
    <property type="term" value="C:cytoplasm"/>
    <property type="evidence" value="ECO:0007669"/>
    <property type="project" value="InterPro"/>
</dbReference>
<dbReference type="Proteomes" id="UP000885417">
    <property type="component" value="Unassembled WGS sequence"/>
</dbReference>
<keyword evidence="2" id="KW-0964">Secreted</keyword>
<feature type="domain" description="Insecticide toxin TcdB middle/N-terminal" evidence="6">
    <location>
        <begin position="657"/>
        <end position="792"/>
    </location>
</feature>
<organism evidence="7">
    <name type="scientific">Salmonella enterica</name>
    <name type="common">Salmonella choleraesuis</name>
    <dbReference type="NCBI Taxonomy" id="28901"/>
    <lineage>
        <taxon>Bacteria</taxon>
        <taxon>Pseudomonadati</taxon>
        <taxon>Pseudomonadota</taxon>
        <taxon>Gammaproteobacteria</taxon>
        <taxon>Enterobacterales</taxon>
        <taxon>Enterobacteriaceae</taxon>
        <taxon>Salmonella</taxon>
    </lineage>
</organism>
<protein>
    <recommendedName>
        <fullName evidence="8">NAD(+)--protein-arginine ADP-ribosyltransferase</fullName>
    </recommendedName>
</protein>
<dbReference type="PRINTS" id="PR01341">
    <property type="entry name" value="SALSPVBPROT"/>
</dbReference>
<evidence type="ECO:0000259" key="6">
    <source>
        <dbReference type="Pfam" id="PF12256"/>
    </source>
</evidence>
<comment type="subcellular location">
    <subcellularLocation>
        <location evidence="1">Secreted</location>
    </subcellularLocation>
</comment>
<dbReference type="GO" id="GO:0005576">
    <property type="term" value="C:extracellular region"/>
    <property type="evidence" value="ECO:0007669"/>
    <property type="project" value="UniProtKB-SubCell"/>
</dbReference>
<dbReference type="SUPFAM" id="SSF69318">
    <property type="entry name" value="Integrin alpha N-terminal domain"/>
    <property type="match status" value="1"/>
</dbReference>
<gene>
    <name evidence="7" type="ORF">ED173_18780</name>
</gene>
<evidence type="ECO:0000256" key="3">
    <source>
        <dbReference type="ARBA" id="ARBA00023026"/>
    </source>
</evidence>
<evidence type="ECO:0000313" key="7">
    <source>
        <dbReference type="EMBL" id="MFX64918.1"/>
    </source>
</evidence>
<reference evidence="7" key="1">
    <citation type="submission" date="2018-10" db="EMBL/GenBank/DDBJ databases">
        <authorList>
            <consortium name="PulseNet: The National Subtyping Network for Foodborne Disease Surveillance"/>
            <person name="Tarr C.L."/>
            <person name="Trees E."/>
            <person name="Katz L.S."/>
            <person name="Carleton-Romer H.A."/>
            <person name="Stroika S."/>
            <person name="Kucerova Z."/>
            <person name="Roache K.F."/>
            <person name="Sabol A.L."/>
            <person name="Besser J."/>
            <person name="Gerner-Smidt P."/>
        </authorList>
    </citation>
    <scope>NUCLEOTIDE SEQUENCE [LARGE SCALE GENOMIC DNA]</scope>
    <source>
        <strain evidence="7">PNUSAS059279</strain>
    </source>
</reference>
<comment type="caution">
    <text evidence="7">The sequence shown here is derived from an EMBL/GenBank/DDBJ whole genome shotgun (WGS) entry which is preliminary data.</text>
</comment>
<dbReference type="InterPro" id="IPR022044">
    <property type="entry name" value="TcdB_toxin_mid/C"/>
</dbReference>
<feature type="region of interest" description="Disordered" evidence="4">
    <location>
        <begin position="1"/>
        <end position="26"/>
    </location>
</feature>
<evidence type="ECO:0000259" key="5">
    <source>
        <dbReference type="Pfam" id="PF12255"/>
    </source>
</evidence>
<evidence type="ECO:0000256" key="1">
    <source>
        <dbReference type="ARBA" id="ARBA00004613"/>
    </source>
</evidence>
<dbReference type="InterPro" id="IPR003284">
    <property type="entry name" value="Sal_SpvB"/>
</dbReference>
<evidence type="ECO:0000256" key="4">
    <source>
        <dbReference type="SAM" id="MobiDB-lite"/>
    </source>
</evidence>
<proteinExistence type="predicted"/>
<dbReference type="InterPro" id="IPR022045">
    <property type="entry name" value="TcdB_toxin_mid/N"/>
</dbReference>
<dbReference type="Pfam" id="PF12255">
    <property type="entry name" value="TcdB_toxin_midC"/>
    <property type="match status" value="1"/>
</dbReference>
<dbReference type="Pfam" id="PF03534">
    <property type="entry name" value="SpvB"/>
    <property type="match status" value="1"/>
</dbReference>
<name>A0A3J8T645_SALER</name>
<evidence type="ECO:0000256" key="2">
    <source>
        <dbReference type="ARBA" id="ARBA00022525"/>
    </source>
</evidence>
<dbReference type="InterPro" id="IPR028994">
    <property type="entry name" value="Integrin_alpha_N"/>
</dbReference>
<accession>A0A3J8T645</accession>
<sequence>MLTDNAFPSAVSLTPPSMPKGGGALTGMGESLGQAGPTGLASMALPLPISAGRGFSPSLSLGYSSGGGNSEFGLGWACGTMRISRRTSHGVPQYNGSDEFLGPEGEVLVKTLSTDDEPNPTTCSAYGDITFSQTYSVTRYQPRTEGSFYRLEYWFGDTNDDDFWLLHDSGGNLHLLGKTTAARISDPQAASHTAQWLLEESVNPVGEHIYYSYVAENTDNVDLSGNESGRDHNAMRYLNQVQYGNREPQEELYLWSSDTPAAEWLFTLVLDYGERGVDPQVPPDFSVQTQWPARQDPYSRYDYGFEVRVHRLCRQILMFHHFPDELGESDTLVSRLLLEYDENHVVTQLIAAQTLAYETDGYVQSLPPLELQYSQPDPEHNADSWAQMPLLPGLESWPYELVDLYGEGIPGVLYRYGNGWRYCAPERGEEGGDSVTYGDWQDLPSIPSMQSFSSRLMDINGDGQLDWIVAQHGMAGFFTQKPDKSWSGFTPFSALPVEFFHPQAQFAALVGSGLADLALIGPSSVRFYANEGMGFSVGLDVVQGDNIELPIPGRNARELVVFTDLLGSGQSHLCRIRYNEITCWPNLGRGRFGSPLSLALPSVSGVDEISFNPENVLLADTDGSGAIDIIYMQHDRAQIWLNQSGSCFVVGNPILLPEGVFYDRLSQVTVADVQGMGMAELVLSVPYMTPSHWRYAFSTSKPYLLNGINNNMGANHSLFYRSSAQEWLDEKQEDAQAISALPFAIQLLIKTIVLDEISGNQLSQVCRYRQGVYDGQEREFRGFGYVESEDTSDDALPVGTDVPLAATLLTKSWYHCGREQDETNLYGGYWQGDSDAVTLTPTLLTEYINGQDVPTETLDEDTRWWMYRSLKGAQLRSETYGLDDSDASSLPYACVQQRMQVRLVQEGDVPIVLPLGLETVTSSYERLADDPAVVQQVILQRDEYGSTLHQVSVAYPRRDFVPLSSYPDNLPEYAWDNTYDEQQQKLRLMEGLASVIHLDSAQAWRLGLPDKSRSNQLVFDDVPDNGISYETLNQPDGLLSDSQTRYLGGQNEVIYLSTPPDLRALIDHQRTAVLDNTALKAYDNIAIPADYAWDKLGYVQIPTILSVSSEDKLWAVEHSFSCYQDDCGKYYPFFAVYSTQSTQLTHPIIYTYDPYYLGVNSQNDGRNTVSQFFDYRFLVPWQSVDINANTSEIQLDALGRSIGGSVYGTENNKQTVGFGSVIDYPVDMGLTPDEAISNATTTGYLQQLATIGTTDMFSWMGGVTQQQADHAMKEGWRFLQQHHLITFSGHIRSRGRVWAYQNRQHPLAQLLADAEQIPIHSAVLTADNYPETTDPNDSSKRLQQTGITVGYSDGFGRAIQLCALVPEGDAWHREDGGQVDTTPIKASERWVVSGRTEYDNKGQPVRSYQPYFLDSWLFVTDDSIRTNGYSDTLYYDALGRNIRTVTAKGYLRRARSYSWFSVAEDENDTAELSEGVRYE</sequence>
<keyword evidence="3" id="KW-0843">Virulence</keyword>
<dbReference type="Pfam" id="PF12256">
    <property type="entry name" value="TcdB_toxin_midN"/>
    <property type="match status" value="1"/>
</dbReference>
<dbReference type="EMBL" id="RNGN01000083">
    <property type="protein sequence ID" value="MFX64918.1"/>
    <property type="molecule type" value="Genomic_DNA"/>
</dbReference>